<dbReference type="STRING" id="33114.A0A2G2WD47"/>
<proteinExistence type="predicted"/>
<comment type="caution">
    <text evidence="1">The sequence shown here is derived from an EMBL/GenBank/DDBJ whole genome shotgun (WGS) entry which is preliminary data.</text>
</comment>
<gene>
    <name evidence="1" type="ORF">CQW23_17208</name>
</gene>
<accession>A0A2G2WD47</accession>
<name>A0A2G2WD47_CAPBA</name>
<reference evidence="1 2" key="1">
    <citation type="journal article" date="2017" name="Genome Biol.">
        <title>New reference genome sequences of hot pepper reveal the massive evolution of plant disease-resistance genes by retroduplication.</title>
        <authorList>
            <person name="Kim S."/>
            <person name="Park J."/>
            <person name="Yeom S.I."/>
            <person name="Kim Y.M."/>
            <person name="Seo E."/>
            <person name="Kim K.T."/>
            <person name="Kim M.S."/>
            <person name="Lee J.M."/>
            <person name="Cheong K."/>
            <person name="Shin H.S."/>
            <person name="Kim S.B."/>
            <person name="Han K."/>
            <person name="Lee J."/>
            <person name="Park M."/>
            <person name="Lee H.A."/>
            <person name="Lee H.Y."/>
            <person name="Lee Y."/>
            <person name="Oh S."/>
            <person name="Lee J.H."/>
            <person name="Choi E."/>
            <person name="Choi E."/>
            <person name="Lee S.E."/>
            <person name="Jeon J."/>
            <person name="Kim H."/>
            <person name="Choi G."/>
            <person name="Song H."/>
            <person name="Lee J."/>
            <person name="Lee S.C."/>
            <person name="Kwon J.K."/>
            <person name="Lee H.Y."/>
            <person name="Koo N."/>
            <person name="Hong Y."/>
            <person name="Kim R.W."/>
            <person name="Kang W.H."/>
            <person name="Huh J.H."/>
            <person name="Kang B.C."/>
            <person name="Yang T.J."/>
            <person name="Lee Y.H."/>
            <person name="Bennetzen J.L."/>
            <person name="Choi D."/>
        </authorList>
    </citation>
    <scope>NUCLEOTIDE SEQUENCE [LARGE SCALE GENOMIC DNA]</scope>
    <source>
        <strain evidence="2">cv. PBC81</strain>
    </source>
</reference>
<dbReference type="Proteomes" id="UP000224567">
    <property type="component" value="Unassembled WGS sequence"/>
</dbReference>
<sequence length="92" mass="10582">MSSLNLMGLCWLLIVLLFIGGSRHYLWILGNEQTLLNSNSIWEALVLDAKDRQCFVRADEDTDMRKTTFDVKKEINREEVNIAVVVPSISRK</sequence>
<protein>
    <submittedName>
        <fullName evidence="1">Uncharacterized protein</fullName>
    </submittedName>
</protein>
<dbReference type="PANTHER" id="PTHR21529">
    <property type="entry name" value="MAMMARY TURMOR VIRUS RECEPTOR HOMOLOG 1, 2 MTVR1, 2"/>
    <property type="match status" value="1"/>
</dbReference>
<dbReference type="OrthoDB" id="1434720at2759"/>
<organism evidence="1 2">
    <name type="scientific">Capsicum baccatum</name>
    <name type="common">Peruvian pepper</name>
    <dbReference type="NCBI Taxonomy" id="33114"/>
    <lineage>
        <taxon>Eukaryota</taxon>
        <taxon>Viridiplantae</taxon>
        <taxon>Streptophyta</taxon>
        <taxon>Embryophyta</taxon>
        <taxon>Tracheophyta</taxon>
        <taxon>Spermatophyta</taxon>
        <taxon>Magnoliopsida</taxon>
        <taxon>eudicotyledons</taxon>
        <taxon>Gunneridae</taxon>
        <taxon>Pentapetalae</taxon>
        <taxon>asterids</taxon>
        <taxon>lamiids</taxon>
        <taxon>Solanales</taxon>
        <taxon>Solanaceae</taxon>
        <taxon>Solanoideae</taxon>
        <taxon>Capsiceae</taxon>
        <taxon>Capsicum</taxon>
    </lineage>
</organism>
<dbReference type="InterPro" id="IPR039904">
    <property type="entry name" value="TRANK1"/>
</dbReference>
<dbReference type="AlphaFoldDB" id="A0A2G2WD47"/>
<keyword evidence="2" id="KW-1185">Reference proteome</keyword>
<evidence type="ECO:0000313" key="2">
    <source>
        <dbReference type="Proteomes" id="UP000224567"/>
    </source>
</evidence>
<reference evidence="2" key="2">
    <citation type="journal article" date="2017" name="J. Anim. Genet.">
        <title>Multiple reference genome sequences of hot pepper reveal the massive evolution of plant disease resistance genes by retroduplication.</title>
        <authorList>
            <person name="Kim S."/>
            <person name="Park J."/>
            <person name="Yeom S.-I."/>
            <person name="Kim Y.-M."/>
            <person name="Seo E."/>
            <person name="Kim K.-T."/>
            <person name="Kim M.-S."/>
            <person name="Lee J.M."/>
            <person name="Cheong K."/>
            <person name="Shin H.-S."/>
            <person name="Kim S.-B."/>
            <person name="Han K."/>
            <person name="Lee J."/>
            <person name="Park M."/>
            <person name="Lee H.-A."/>
            <person name="Lee H.-Y."/>
            <person name="Lee Y."/>
            <person name="Oh S."/>
            <person name="Lee J.H."/>
            <person name="Choi E."/>
            <person name="Choi E."/>
            <person name="Lee S.E."/>
            <person name="Jeon J."/>
            <person name="Kim H."/>
            <person name="Choi G."/>
            <person name="Song H."/>
            <person name="Lee J."/>
            <person name="Lee S.-C."/>
            <person name="Kwon J.-K."/>
            <person name="Lee H.-Y."/>
            <person name="Koo N."/>
            <person name="Hong Y."/>
            <person name="Kim R.W."/>
            <person name="Kang W.-H."/>
            <person name="Huh J.H."/>
            <person name="Kang B.-C."/>
            <person name="Yang T.-J."/>
            <person name="Lee Y.-H."/>
            <person name="Bennetzen J.L."/>
            <person name="Choi D."/>
        </authorList>
    </citation>
    <scope>NUCLEOTIDE SEQUENCE [LARGE SCALE GENOMIC DNA]</scope>
    <source>
        <strain evidence="2">cv. PBC81</strain>
    </source>
</reference>
<dbReference type="EMBL" id="MLFT02000007">
    <property type="protein sequence ID" value="PHT43183.1"/>
    <property type="molecule type" value="Genomic_DNA"/>
</dbReference>
<evidence type="ECO:0000313" key="1">
    <source>
        <dbReference type="EMBL" id="PHT43183.1"/>
    </source>
</evidence>
<dbReference type="PANTHER" id="PTHR21529:SF4">
    <property type="entry name" value="TPR AND ANKYRIN REPEAT-CONTAINING PROTEIN 1"/>
    <property type="match status" value="1"/>
</dbReference>